<feature type="signal peptide" evidence="1">
    <location>
        <begin position="1"/>
        <end position="21"/>
    </location>
</feature>
<dbReference type="Proteomes" id="UP000490535">
    <property type="component" value="Unassembled WGS sequence"/>
</dbReference>
<accession>A0A833PK73</accession>
<organism evidence="3 4">
    <name type="scientific">Acinetobacter bereziniae</name>
    <name type="common">Acinetobacter genomosp. 10</name>
    <dbReference type="NCBI Taxonomy" id="106648"/>
    <lineage>
        <taxon>Bacteria</taxon>
        <taxon>Pseudomonadati</taxon>
        <taxon>Pseudomonadota</taxon>
        <taxon>Gammaproteobacteria</taxon>
        <taxon>Moraxellales</taxon>
        <taxon>Moraxellaceae</taxon>
        <taxon>Acinetobacter</taxon>
    </lineage>
</organism>
<evidence type="ECO:0000313" key="3">
    <source>
        <dbReference type="EMBL" id="KAF1027429.1"/>
    </source>
</evidence>
<dbReference type="InterPro" id="IPR009739">
    <property type="entry name" value="LprI-like_N"/>
</dbReference>
<feature type="chain" id="PRO_5032671746" description="Lysozyme inhibitor LprI-like N-terminal domain-containing protein" evidence="1">
    <location>
        <begin position="22"/>
        <end position="139"/>
    </location>
</feature>
<comment type="caution">
    <text evidence="3">The sequence shown here is derived from an EMBL/GenBank/DDBJ whole genome shotgun (WGS) entry which is preliminary data.</text>
</comment>
<sequence length="139" mass="16193">MKKFKTTGLLLLCLFPLSTFADDESQHPLPDDSYIHAKFSRSYTQCINQSDAVTFEMQKCMNQEYEQQEKRVQQAVARITSRPDSVQKDKHMDEIAAWWDNTERYCHWDPKTEGQGQMLDAQSCRLNRVANLAKKLSND</sequence>
<dbReference type="Pfam" id="PF07007">
    <property type="entry name" value="LprI"/>
    <property type="match status" value="1"/>
</dbReference>
<dbReference type="EMBL" id="WNDP01000010">
    <property type="protein sequence ID" value="KAF1027429.1"/>
    <property type="molecule type" value="Genomic_DNA"/>
</dbReference>
<evidence type="ECO:0000259" key="2">
    <source>
        <dbReference type="Pfam" id="PF07007"/>
    </source>
</evidence>
<gene>
    <name evidence="3" type="ORF">GAK29_00674</name>
</gene>
<reference evidence="4" key="1">
    <citation type="journal article" date="2020" name="MBio">
        <title>Horizontal gene transfer to a defensive symbiont with a reduced genome amongst a multipartite beetle microbiome.</title>
        <authorList>
            <person name="Waterworth S.C."/>
            <person name="Florez L.V."/>
            <person name="Rees E.R."/>
            <person name="Hertweck C."/>
            <person name="Kaltenpoth M."/>
            <person name="Kwan J.C."/>
        </authorList>
    </citation>
    <scope>NUCLEOTIDE SEQUENCE [LARGE SCALE GENOMIC DNA]</scope>
</reference>
<keyword evidence="1" id="KW-0732">Signal</keyword>
<proteinExistence type="predicted"/>
<evidence type="ECO:0000313" key="4">
    <source>
        <dbReference type="Proteomes" id="UP000490535"/>
    </source>
</evidence>
<evidence type="ECO:0000256" key="1">
    <source>
        <dbReference type="SAM" id="SignalP"/>
    </source>
</evidence>
<feature type="domain" description="Lysozyme inhibitor LprI-like N-terminal" evidence="2">
    <location>
        <begin position="46"/>
        <end position="135"/>
    </location>
</feature>
<name>A0A833PK73_ACIBZ</name>
<protein>
    <recommendedName>
        <fullName evidence="2">Lysozyme inhibitor LprI-like N-terminal domain-containing protein</fullName>
    </recommendedName>
</protein>
<dbReference type="AlphaFoldDB" id="A0A833PK73"/>